<dbReference type="Pfam" id="PF12281">
    <property type="entry name" value="NTP_transf_8"/>
    <property type="match status" value="1"/>
</dbReference>
<gene>
    <name evidence="2" type="ordered locus">HNE_1443</name>
</gene>
<evidence type="ECO:0000313" key="3">
    <source>
        <dbReference type="Proteomes" id="UP000001959"/>
    </source>
</evidence>
<dbReference type="KEGG" id="hne:HNE_1443"/>
<dbReference type="eggNOG" id="COG5397">
    <property type="taxonomic scope" value="Bacteria"/>
</dbReference>
<dbReference type="InterPro" id="IPR058575">
    <property type="entry name" value="NTP_transf_8_dom"/>
</dbReference>
<accession>Q0C284</accession>
<sequence>MWYKTLMKPISLTLQTLYQDLVQAHLDRPLTGLTGAPHLRKSGGKSWWYATIRQPGGAHQQRFIGPDTKETRTRIARWKASAKDDRAFRENAAAKARALRAARLPALDMQNGKTLRALAQAGTFRLGGVLVGTHAFRLYDLELGAYLSKDAVAITSDLDIASFQKLSLAVGDHTEPELPEVMHALGLAPVENLHRGRPVRWRLPGSDFVVDFLSPSFEQNEGPQKLEALGVWAQGLHFLNYLIRDPIPAVALYREGVLVQIPAPERFAIHKLIVSTRRKGPGRAKAAKDLAQARLLIEALSEGRPHDLALAYREAVREGPAWKAALDTALYGHADLVRHLTRRG</sequence>
<dbReference type="PIRSF" id="PIRSF031854">
    <property type="entry name" value="UCP031854"/>
    <property type="match status" value="1"/>
</dbReference>
<reference evidence="2 3" key="1">
    <citation type="journal article" date="2006" name="J. Bacteriol.">
        <title>Comparative genomic evidence for a close relationship between the dimorphic prosthecate bacteria Hyphomonas neptunium and Caulobacter crescentus.</title>
        <authorList>
            <person name="Badger J.H."/>
            <person name="Hoover T.R."/>
            <person name="Brun Y.V."/>
            <person name="Weiner R.M."/>
            <person name="Laub M.T."/>
            <person name="Alexandre G."/>
            <person name="Mrazek J."/>
            <person name="Ren Q."/>
            <person name="Paulsen I.T."/>
            <person name="Nelson K.E."/>
            <person name="Khouri H.M."/>
            <person name="Radune D."/>
            <person name="Sosa J."/>
            <person name="Dodson R.J."/>
            <person name="Sullivan S.A."/>
            <person name="Rosovitz M.J."/>
            <person name="Madupu R."/>
            <person name="Brinkac L.M."/>
            <person name="Durkin A.S."/>
            <person name="Daugherty S.C."/>
            <person name="Kothari S.P."/>
            <person name="Giglio M.G."/>
            <person name="Zhou L."/>
            <person name="Haft D.H."/>
            <person name="Selengut J.D."/>
            <person name="Davidsen T.M."/>
            <person name="Yang Q."/>
            <person name="Zafar N."/>
            <person name="Ward N.L."/>
        </authorList>
    </citation>
    <scope>NUCLEOTIDE SEQUENCE [LARGE SCALE GENOMIC DNA]</scope>
    <source>
        <strain evidence="2 3">ATCC 15444</strain>
    </source>
</reference>
<keyword evidence="3" id="KW-1185">Reference proteome</keyword>
<dbReference type="InterPro" id="IPR022550">
    <property type="entry name" value="NTP_transf_8"/>
</dbReference>
<dbReference type="AlphaFoldDB" id="Q0C284"/>
<dbReference type="STRING" id="228405.HNE_1443"/>
<organism evidence="2 3">
    <name type="scientific">Hyphomonas neptunium (strain ATCC 15444)</name>
    <dbReference type="NCBI Taxonomy" id="228405"/>
    <lineage>
        <taxon>Bacteria</taxon>
        <taxon>Pseudomonadati</taxon>
        <taxon>Pseudomonadota</taxon>
        <taxon>Alphaproteobacteria</taxon>
        <taxon>Hyphomonadales</taxon>
        <taxon>Hyphomonadaceae</taxon>
        <taxon>Hyphomonas</taxon>
    </lineage>
</organism>
<evidence type="ECO:0000259" key="1">
    <source>
        <dbReference type="Pfam" id="PF12281"/>
    </source>
</evidence>
<proteinExistence type="predicted"/>
<dbReference type="Proteomes" id="UP000001959">
    <property type="component" value="Chromosome"/>
</dbReference>
<feature type="domain" description="Nucleotidyltransferase-like" evidence="1">
    <location>
        <begin position="112"/>
        <end position="316"/>
    </location>
</feature>
<evidence type="ECO:0000313" key="2">
    <source>
        <dbReference type="EMBL" id="ABI76049.1"/>
    </source>
</evidence>
<protein>
    <recommendedName>
        <fullName evidence="1">Nucleotidyltransferase-like domain-containing protein</fullName>
    </recommendedName>
</protein>
<name>Q0C284_HYPNA</name>
<dbReference type="HOGENOM" id="CLU_055810_0_0_5"/>
<dbReference type="EMBL" id="CP000158">
    <property type="protein sequence ID" value="ABI76049.1"/>
    <property type="molecule type" value="Genomic_DNA"/>
</dbReference>